<dbReference type="GO" id="GO:0005524">
    <property type="term" value="F:ATP binding"/>
    <property type="evidence" value="ECO:0007669"/>
    <property type="project" value="UniProtKB-KW"/>
</dbReference>
<dbReference type="PROSITE" id="PS50011">
    <property type="entry name" value="PROTEIN_KINASE_DOM"/>
    <property type="match status" value="1"/>
</dbReference>
<accession>A0A1S4DVB4</accession>
<dbReference type="EnsemblPlants" id="MELO3C009612.2.1">
    <property type="protein sequence ID" value="MELO3C009612.2.1"/>
    <property type="gene ID" value="MELO3C009612.2"/>
</dbReference>
<evidence type="ECO:0000259" key="3">
    <source>
        <dbReference type="PROSITE" id="PS50011"/>
    </source>
</evidence>
<protein>
    <recommendedName>
        <fullName evidence="3">Protein kinase domain-containing protein</fullName>
    </recommendedName>
</protein>
<dbReference type="GO" id="GO:0004672">
    <property type="term" value="F:protein kinase activity"/>
    <property type="evidence" value="ECO:0007669"/>
    <property type="project" value="InterPro"/>
</dbReference>
<dbReference type="Pfam" id="PF00069">
    <property type="entry name" value="Pkinase"/>
    <property type="match status" value="1"/>
</dbReference>
<keyword evidence="1" id="KW-0547">Nucleotide-binding</keyword>
<feature type="domain" description="Protein kinase" evidence="3">
    <location>
        <begin position="1"/>
        <end position="137"/>
    </location>
</feature>
<dbReference type="Gene3D" id="1.10.510.10">
    <property type="entry name" value="Transferase(Phosphotransferase) domain 1"/>
    <property type="match status" value="1"/>
</dbReference>
<dbReference type="Gramene" id="MELO3C009612.2.1">
    <property type="protein sequence ID" value="MELO3C009612.2.1"/>
    <property type="gene ID" value="MELO3C009612.2"/>
</dbReference>
<dbReference type="InterPro" id="IPR000719">
    <property type="entry name" value="Prot_kinase_dom"/>
</dbReference>
<evidence type="ECO:0000256" key="2">
    <source>
        <dbReference type="ARBA" id="ARBA00022840"/>
    </source>
</evidence>
<organism evidence="4">
    <name type="scientific">Cucumis melo</name>
    <name type="common">Muskmelon</name>
    <dbReference type="NCBI Taxonomy" id="3656"/>
    <lineage>
        <taxon>Eukaryota</taxon>
        <taxon>Viridiplantae</taxon>
        <taxon>Streptophyta</taxon>
        <taxon>Embryophyta</taxon>
        <taxon>Tracheophyta</taxon>
        <taxon>Spermatophyta</taxon>
        <taxon>Magnoliopsida</taxon>
        <taxon>eudicotyledons</taxon>
        <taxon>Gunneridae</taxon>
        <taxon>Pentapetalae</taxon>
        <taxon>rosids</taxon>
        <taxon>fabids</taxon>
        <taxon>Cucurbitales</taxon>
        <taxon>Cucurbitaceae</taxon>
        <taxon>Benincaseae</taxon>
        <taxon>Cucumis</taxon>
    </lineage>
</organism>
<dbReference type="InterPro" id="IPR050528">
    <property type="entry name" value="L-type_Lectin-RKs"/>
</dbReference>
<proteinExistence type="predicted"/>
<reference evidence="4" key="1">
    <citation type="submission" date="2023-03" db="UniProtKB">
        <authorList>
            <consortium name="EnsemblPlants"/>
        </authorList>
    </citation>
    <scope>IDENTIFICATION</scope>
</reference>
<evidence type="ECO:0000256" key="1">
    <source>
        <dbReference type="ARBA" id="ARBA00022741"/>
    </source>
</evidence>
<dbReference type="AlphaFoldDB" id="A0A1S4DVB4"/>
<dbReference type="PANTHER" id="PTHR27007">
    <property type="match status" value="1"/>
</dbReference>
<dbReference type="InterPro" id="IPR011009">
    <property type="entry name" value="Kinase-like_dom_sf"/>
</dbReference>
<gene>
    <name evidence="4" type="primary">107990604</name>
</gene>
<keyword evidence="2" id="KW-0067">ATP-binding</keyword>
<evidence type="ECO:0000313" key="4">
    <source>
        <dbReference type="EnsemblPlants" id="MELO3C009612.2.1"/>
    </source>
</evidence>
<sequence>MKRVSNQQDVDGNLVGLLQNPLSEFGVNLSAMADAYVRVAFDSKIVSVFASLSSRLEGVKKLRRDVKSSNIMLDSKFESKLGDFELARTIRRTEQTHGWTREIAGTRGFMGPEIFLTSRATFETDVYAFGVTVVEVA</sequence>
<dbReference type="SUPFAM" id="SSF56112">
    <property type="entry name" value="Protein kinase-like (PK-like)"/>
    <property type="match status" value="1"/>
</dbReference>
<name>A0A1S4DVB4_CUCME</name>